<keyword evidence="3" id="KW-1185">Reference proteome</keyword>
<dbReference type="AlphaFoldDB" id="A0A023BCB5"/>
<keyword evidence="2" id="KW-0695">RNA-directed DNA polymerase</keyword>
<dbReference type="PROSITE" id="PS50878">
    <property type="entry name" value="RT_POL"/>
    <property type="match status" value="1"/>
</dbReference>
<dbReference type="VEuPathDB" id="CryptoDB:GNI_016280"/>
<feature type="non-terminal residue" evidence="2">
    <location>
        <position position="1"/>
    </location>
</feature>
<dbReference type="GO" id="GO:0003964">
    <property type="term" value="F:RNA-directed DNA polymerase activity"/>
    <property type="evidence" value="ECO:0007669"/>
    <property type="project" value="UniProtKB-KW"/>
</dbReference>
<proteinExistence type="predicted"/>
<reference evidence="2" key="1">
    <citation type="submission" date="2013-12" db="EMBL/GenBank/DDBJ databases">
        <authorList>
            <person name="Omoto C.K."/>
            <person name="Sibley D."/>
            <person name="Venepally P."/>
            <person name="Hadjithomas M."/>
            <person name="Karamycheva S."/>
            <person name="Brunk B."/>
            <person name="Roos D."/>
            <person name="Caler E."/>
            <person name="Lorenzi H."/>
        </authorList>
    </citation>
    <scope>NUCLEOTIDE SEQUENCE</scope>
</reference>
<feature type="domain" description="Reverse transcriptase" evidence="1">
    <location>
        <begin position="1"/>
        <end position="79"/>
    </location>
</feature>
<keyword evidence="2" id="KW-0808">Transferase</keyword>
<dbReference type="RefSeq" id="XP_011128981.1">
    <property type="nucleotide sequence ID" value="XM_011130679.1"/>
</dbReference>
<dbReference type="Gene3D" id="3.30.70.270">
    <property type="match status" value="1"/>
</dbReference>
<protein>
    <submittedName>
        <fullName evidence="2">RNA-directed DNA polymerase</fullName>
    </submittedName>
</protein>
<evidence type="ECO:0000259" key="1">
    <source>
        <dbReference type="PROSITE" id="PS50878"/>
    </source>
</evidence>
<accession>A0A023BCB5</accession>
<dbReference type="SUPFAM" id="SSF56672">
    <property type="entry name" value="DNA/RNA polymerases"/>
    <property type="match status" value="1"/>
</dbReference>
<dbReference type="EMBL" id="AFNH02000120">
    <property type="protein sequence ID" value="EZG82587.1"/>
    <property type="molecule type" value="Genomic_DNA"/>
</dbReference>
<dbReference type="Proteomes" id="UP000019763">
    <property type="component" value="Unassembled WGS sequence"/>
</dbReference>
<sequence length="79" mass="9049">TTADGRNKYYVCLDCNHAFWNAPLGAEDRQFTAFAPHRGTFEYTVIPFGVKNSPILFQQVMDRVFEATYTCTLTYALMI</sequence>
<dbReference type="InterPro" id="IPR000477">
    <property type="entry name" value="RT_dom"/>
</dbReference>
<dbReference type="Gene3D" id="3.10.10.10">
    <property type="entry name" value="HIV Type 1 Reverse Transcriptase, subunit A, domain 1"/>
    <property type="match status" value="1"/>
</dbReference>
<dbReference type="InterPro" id="IPR043128">
    <property type="entry name" value="Rev_trsase/Diguanyl_cyclase"/>
</dbReference>
<gene>
    <name evidence="2" type="ORF">GNI_016280</name>
</gene>
<dbReference type="PANTHER" id="PTHR33064">
    <property type="entry name" value="POL PROTEIN"/>
    <property type="match status" value="1"/>
</dbReference>
<name>A0A023BCB5_GRENI</name>
<keyword evidence="2" id="KW-0548">Nucleotidyltransferase</keyword>
<dbReference type="InterPro" id="IPR051320">
    <property type="entry name" value="Viral_Replic_Matur_Polypro"/>
</dbReference>
<dbReference type="Pfam" id="PF00078">
    <property type="entry name" value="RVT_1"/>
    <property type="match status" value="1"/>
</dbReference>
<evidence type="ECO:0000313" key="3">
    <source>
        <dbReference type="Proteomes" id="UP000019763"/>
    </source>
</evidence>
<dbReference type="OrthoDB" id="2013610at2759"/>
<dbReference type="GeneID" id="22910845"/>
<dbReference type="InterPro" id="IPR043502">
    <property type="entry name" value="DNA/RNA_pol_sf"/>
</dbReference>
<comment type="caution">
    <text evidence="2">The sequence shown here is derived from an EMBL/GenBank/DDBJ whole genome shotgun (WGS) entry which is preliminary data.</text>
</comment>
<evidence type="ECO:0000313" key="2">
    <source>
        <dbReference type="EMBL" id="EZG82587.1"/>
    </source>
</evidence>
<dbReference type="PANTHER" id="PTHR33064:SF37">
    <property type="entry name" value="RIBONUCLEASE H"/>
    <property type="match status" value="1"/>
</dbReference>
<organism evidence="2 3">
    <name type="scientific">Gregarina niphandrodes</name>
    <name type="common">Septate eugregarine</name>
    <dbReference type="NCBI Taxonomy" id="110365"/>
    <lineage>
        <taxon>Eukaryota</taxon>
        <taxon>Sar</taxon>
        <taxon>Alveolata</taxon>
        <taxon>Apicomplexa</taxon>
        <taxon>Conoidasida</taxon>
        <taxon>Gregarinasina</taxon>
        <taxon>Eugregarinorida</taxon>
        <taxon>Gregarinidae</taxon>
        <taxon>Gregarina</taxon>
    </lineage>
</organism>